<protein>
    <submittedName>
        <fullName evidence="2">Uncharacterized protein</fullName>
    </submittedName>
</protein>
<feature type="transmembrane region" description="Helical" evidence="1">
    <location>
        <begin position="102"/>
        <end position="119"/>
    </location>
</feature>
<keyword evidence="1" id="KW-0812">Transmembrane</keyword>
<dbReference type="AlphaFoldDB" id="A0A0H5BLW4"/>
<organism evidence="2">
    <name type="scientific">Amorphochlora amoebiformis</name>
    <dbReference type="NCBI Taxonomy" id="1561963"/>
    <lineage>
        <taxon>Eukaryota</taxon>
        <taxon>Sar</taxon>
        <taxon>Rhizaria</taxon>
        <taxon>Cercozoa</taxon>
        <taxon>Chlorarachniophyceae</taxon>
        <taxon>Amorphochlora</taxon>
    </lineage>
</organism>
<geneLocation type="nucleomorph" evidence="2"/>
<dbReference type="SUPFAM" id="SSF50969">
    <property type="entry name" value="YVTN repeat-like/Quinoprotein amine dehydrogenase"/>
    <property type="match status" value="1"/>
</dbReference>
<feature type="transmembrane region" description="Helical" evidence="1">
    <location>
        <begin position="739"/>
        <end position="764"/>
    </location>
</feature>
<feature type="transmembrane region" description="Helical" evidence="1">
    <location>
        <begin position="220"/>
        <end position="239"/>
    </location>
</feature>
<evidence type="ECO:0000256" key="1">
    <source>
        <dbReference type="SAM" id="Phobius"/>
    </source>
</evidence>
<feature type="transmembrane region" description="Helical" evidence="1">
    <location>
        <begin position="251"/>
        <end position="269"/>
    </location>
</feature>
<accession>A0A0H5BLW4</accession>
<keyword evidence="1" id="KW-1133">Transmembrane helix</keyword>
<feature type="transmembrane region" description="Helical" evidence="1">
    <location>
        <begin position="699"/>
        <end position="719"/>
    </location>
</feature>
<sequence length="798" mass="94823">MVNITISNRNSKTSYASKKTNYNNITQNSRILYYIIYKMFQNFLLYAQIGPMNMISYTKRKFHIINSSRKLKIHLINTQNLKICVVKKNKLQMNFKNSETKILYFSLSIRLLLLLLYSNKRTMFICFKKNFLEVWDLYTNSHIKSFFIKNSLVSLTYVKFFKVIFATNIKTIIAISLDLLEFEIFFSIHNISIFKKQTTQYYDIYKSRYIIINNINQNRLLYYFVLINNGIILSNVTPYPDKMCYFRSSNILIKTILFIHRLKILLFIYNDQCIGIFLIGRQKMIKIKTFRTVIFLRNISIIKYLLYNSRRLRNDICVLNNSNHVYLIHQEFKLNRNQYFKVYVVNKNSFEYYISVNNRLSDFIFIQDKNKNYYRIIYIFYNSCLVFLEDINKKINRTAAFSTKSIRSNLLLNKICNDTFRNYFFISTSKNCILKINMESQCINGLFKHSSNINLIKTKHCISYCIEIFIHHSTNNIIVIYFDGSVKIWNINSIQLLKLFTINKRVIFAYQSMHTNLYLITSNDYILKVNAKSIKIKRTKNLNINWSICNSSLDNSSLATLISIENLPIKLIKYALLVKYRTNNKNSKKEFMQNDLLLMFTLAECTTIKKNSDEACSFKTEKQKYSHDISLVASFVANKNLGKIKELFNQFVYSLKTLSYQLVRIDKLIIFDISNYYKNNQNIPLIKTIFMRQMHEKRFINVNLFLNGMSFITALYFILLHLNAGLKRKSVIQHFGIKLLYYSLSSHSFRNNLILLIISVILYTNTSNRKSRQKKFIKRYLDINFFMLTQLNISLSVF</sequence>
<reference evidence="2" key="1">
    <citation type="journal article" date="2015" name="Genome Biol. Evol.">
        <title>Nucleomorph Genome Sequences of Two Chlorarachniophytes, Amorphochlora amoebiformis and Lotharella vacuolata.</title>
        <authorList>
            <person name="Suzuki S."/>
            <person name="Shirato S."/>
            <person name="Hirakawa Y."/>
            <person name="Ishida K."/>
        </authorList>
    </citation>
    <scope>NUCLEOTIDE SEQUENCE</scope>
    <source>
        <strain evidence="2">CCMP2058</strain>
    </source>
</reference>
<keyword evidence="1" id="KW-0472">Membrane</keyword>
<proteinExistence type="predicted"/>
<dbReference type="EMBL" id="AB996604">
    <property type="protein sequence ID" value="BAS01947.1"/>
    <property type="molecule type" value="Genomic_DNA"/>
</dbReference>
<name>A0A0H5BLW4_9EUKA</name>
<evidence type="ECO:0000313" key="2">
    <source>
        <dbReference type="EMBL" id="BAS01947.1"/>
    </source>
</evidence>
<feature type="transmembrane region" description="Helical" evidence="1">
    <location>
        <begin position="31"/>
        <end position="49"/>
    </location>
</feature>
<dbReference type="InterPro" id="IPR011044">
    <property type="entry name" value="Quino_amine_DH_bsu"/>
</dbReference>
<keyword evidence="2" id="KW-0542">Nucleomorph</keyword>